<dbReference type="KEGG" id="nso:NIASO_06840"/>
<reference evidence="1 2" key="1">
    <citation type="submission" date="2013-12" db="EMBL/GenBank/DDBJ databases">
        <authorList>
            <consortium name="DOE Joint Genome Institute"/>
            <person name="Eisen J."/>
            <person name="Huntemann M."/>
            <person name="Han J."/>
            <person name="Chen A."/>
            <person name="Kyrpides N."/>
            <person name="Mavromatis K."/>
            <person name="Markowitz V."/>
            <person name="Palaniappan K."/>
            <person name="Ivanova N."/>
            <person name="Schaumberg A."/>
            <person name="Pati A."/>
            <person name="Liolios K."/>
            <person name="Nordberg H.P."/>
            <person name="Cantor M.N."/>
            <person name="Hua S.X."/>
            <person name="Woyke T."/>
        </authorList>
    </citation>
    <scope>NUCLEOTIDE SEQUENCE [LARGE SCALE GENOMIC DNA]</scope>
    <source>
        <strain evidence="2">DSM 19437</strain>
    </source>
</reference>
<evidence type="ECO:0000313" key="2">
    <source>
        <dbReference type="Proteomes" id="UP000003586"/>
    </source>
</evidence>
<evidence type="ECO:0000313" key="1">
    <source>
        <dbReference type="EMBL" id="AHF14949.1"/>
    </source>
</evidence>
<dbReference type="OrthoDB" id="66316at2"/>
<dbReference type="STRING" id="929713.NIASO_06840"/>
<dbReference type="AlphaFoldDB" id="W0F0H4"/>
<sequence length="157" mass="17289">MKLSAFKALLPALEQVIFRLEDGPFVPGHFHVTEVGIVTKHFIDCGGTIRNEKTASFQLWHANDLTHRLPAAKLLHIIQLSEEKLGIGNLDIEVEYQNDTIGKYDLEFDGSTFILITKKTACLAEDKCGAPSQKTKTRLSELPTAQTACCTPGSNCC</sequence>
<dbReference type="InterPro" id="IPR045534">
    <property type="entry name" value="DUF6428"/>
</dbReference>
<protein>
    <submittedName>
        <fullName evidence="1">Uncharacterized protein</fullName>
    </submittedName>
</protein>
<dbReference type="Pfam" id="PF20001">
    <property type="entry name" value="DUF6428"/>
    <property type="match status" value="1"/>
</dbReference>
<organism evidence="1 2">
    <name type="scientific">Niabella soli DSM 19437</name>
    <dbReference type="NCBI Taxonomy" id="929713"/>
    <lineage>
        <taxon>Bacteria</taxon>
        <taxon>Pseudomonadati</taxon>
        <taxon>Bacteroidota</taxon>
        <taxon>Chitinophagia</taxon>
        <taxon>Chitinophagales</taxon>
        <taxon>Chitinophagaceae</taxon>
        <taxon>Niabella</taxon>
    </lineage>
</organism>
<dbReference type="EMBL" id="CP007035">
    <property type="protein sequence ID" value="AHF14949.1"/>
    <property type="molecule type" value="Genomic_DNA"/>
</dbReference>
<gene>
    <name evidence="1" type="ORF">NIASO_06840</name>
</gene>
<name>W0F0H4_9BACT</name>
<dbReference type="eggNOG" id="ENOG502ZBU9">
    <property type="taxonomic scope" value="Bacteria"/>
</dbReference>
<dbReference type="RefSeq" id="WP_008585125.1">
    <property type="nucleotide sequence ID" value="NZ_CP007035.1"/>
</dbReference>
<proteinExistence type="predicted"/>
<dbReference type="HOGENOM" id="CLU_1641884_0_0_10"/>
<dbReference type="Proteomes" id="UP000003586">
    <property type="component" value="Chromosome"/>
</dbReference>
<accession>W0F0H4</accession>
<keyword evidence="2" id="KW-1185">Reference proteome</keyword>